<dbReference type="RefSeq" id="WP_381022820.1">
    <property type="nucleotide sequence ID" value="NZ_JBHSNY010000006.1"/>
</dbReference>
<protein>
    <submittedName>
        <fullName evidence="1">Uncharacterized protein</fullName>
    </submittedName>
</protein>
<dbReference type="EMBL" id="JBHSNY010000006">
    <property type="protein sequence ID" value="MFC5635872.1"/>
    <property type="molecule type" value="Genomic_DNA"/>
</dbReference>
<dbReference type="Proteomes" id="UP001596154">
    <property type="component" value="Unassembled WGS sequence"/>
</dbReference>
<gene>
    <name evidence="1" type="ORF">ACFPZJ_19150</name>
</gene>
<accession>A0ABW0URK4</accession>
<proteinExistence type="predicted"/>
<evidence type="ECO:0000313" key="2">
    <source>
        <dbReference type="Proteomes" id="UP001596154"/>
    </source>
</evidence>
<keyword evidence="2" id="KW-1185">Reference proteome</keyword>
<reference evidence="2" key="1">
    <citation type="journal article" date="2019" name="Int. J. Syst. Evol. Microbiol.">
        <title>The Global Catalogue of Microorganisms (GCM) 10K type strain sequencing project: providing services to taxonomists for standard genome sequencing and annotation.</title>
        <authorList>
            <consortium name="The Broad Institute Genomics Platform"/>
            <consortium name="The Broad Institute Genome Sequencing Center for Infectious Disease"/>
            <person name="Wu L."/>
            <person name="Ma J."/>
        </authorList>
    </citation>
    <scope>NUCLEOTIDE SEQUENCE [LARGE SCALE GENOMIC DNA]</scope>
    <source>
        <strain evidence="2">CGMCC 4.7248</strain>
    </source>
</reference>
<organism evidence="1 2">
    <name type="scientific">Streptomyces bullii</name>
    <dbReference type="NCBI Taxonomy" id="349910"/>
    <lineage>
        <taxon>Bacteria</taxon>
        <taxon>Bacillati</taxon>
        <taxon>Actinomycetota</taxon>
        <taxon>Actinomycetes</taxon>
        <taxon>Kitasatosporales</taxon>
        <taxon>Streptomycetaceae</taxon>
        <taxon>Streptomyces</taxon>
    </lineage>
</organism>
<comment type="caution">
    <text evidence="1">The sequence shown here is derived from an EMBL/GenBank/DDBJ whole genome shotgun (WGS) entry which is preliminary data.</text>
</comment>
<evidence type="ECO:0000313" key="1">
    <source>
        <dbReference type="EMBL" id="MFC5635872.1"/>
    </source>
</evidence>
<name>A0ABW0URK4_9ACTN</name>
<sequence>MSDTTCHHVIAHWVTDEDKRQITDAIAYARQIGDVEALPLLLARLTQPCEARDRAQKEEGS</sequence>